<feature type="compositionally biased region" description="Polar residues" evidence="7">
    <location>
        <begin position="30"/>
        <end position="44"/>
    </location>
</feature>
<dbReference type="Proteomes" id="UP000242188">
    <property type="component" value="Unassembled WGS sequence"/>
</dbReference>
<keyword evidence="5" id="KW-0408">Iron</keyword>
<dbReference type="Gene3D" id="1.10.490.10">
    <property type="entry name" value="Globins"/>
    <property type="match status" value="1"/>
</dbReference>
<evidence type="ECO:0000256" key="1">
    <source>
        <dbReference type="ARBA" id="ARBA00022448"/>
    </source>
</evidence>
<dbReference type="Pfam" id="PF00042">
    <property type="entry name" value="Globin"/>
    <property type="match status" value="1"/>
</dbReference>
<evidence type="ECO:0000256" key="7">
    <source>
        <dbReference type="SAM" id="MobiDB-lite"/>
    </source>
</evidence>
<dbReference type="PANTHER" id="PTHR46458:SF1">
    <property type="entry name" value="GEO09476P1"/>
    <property type="match status" value="1"/>
</dbReference>
<keyword evidence="3 6" id="KW-0561">Oxygen transport</keyword>
<dbReference type="PANTHER" id="PTHR46458">
    <property type="entry name" value="BLR2807 PROTEIN"/>
    <property type="match status" value="1"/>
</dbReference>
<sequence length="200" mass="23047">MGCIYAKRRKEALRKGLDITSNSHRKKTYLKNTNQSDGSPQLNRGLTEPAPEFTDRQRELVVQTWGIIQEDMTRVGVVMFMRLFETHPDVQDVFMPFKGQSKEDLSHSSQLKAHALRVMNTVEKCLGQMNEPAKLQEMLHDLGTRHVMYSAKVDYIDLIGPQFIWAIQSSVGDQWTPEVEQAWSDLFKLISHYMKAAMVF</sequence>
<comment type="caution">
    <text evidence="9">The sequence shown here is derived from an EMBL/GenBank/DDBJ whole genome shotgun (WGS) entry which is preliminary data.</text>
</comment>
<dbReference type="EMBL" id="NEDP02076738">
    <property type="protein sequence ID" value="OWF35178.1"/>
    <property type="molecule type" value="Genomic_DNA"/>
</dbReference>
<accession>A0A210PFB5</accession>
<dbReference type="InterPro" id="IPR009050">
    <property type="entry name" value="Globin-like_sf"/>
</dbReference>
<dbReference type="CDD" id="cd12137">
    <property type="entry name" value="GbX"/>
    <property type="match status" value="1"/>
</dbReference>
<keyword evidence="1 6" id="KW-0813">Transport</keyword>
<dbReference type="GO" id="GO:0020037">
    <property type="term" value="F:heme binding"/>
    <property type="evidence" value="ECO:0007669"/>
    <property type="project" value="InterPro"/>
</dbReference>
<dbReference type="InterPro" id="IPR000971">
    <property type="entry name" value="Globin"/>
</dbReference>
<evidence type="ECO:0000256" key="2">
    <source>
        <dbReference type="ARBA" id="ARBA00022617"/>
    </source>
</evidence>
<evidence type="ECO:0000313" key="9">
    <source>
        <dbReference type="EMBL" id="OWF35178.1"/>
    </source>
</evidence>
<reference evidence="9 10" key="1">
    <citation type="journal article" date="2017" name="Nat. Ecol. Evol.">
        <title>Scallop genome provides insights into evolution of bilaterian karyotype and development.</title>
        <authorList>
            <person name="Wang S."/>
            <person name="Zhang J."/>
            <person name="Jiao W."/>
            <person name="Li J."/>
            <person name="Xun X."/>
            <person name="Sun Y."/>
            <person name="Guo X."/>
            <person name="Huan P."/>
            <person name="Dong B."/>
            <person name="Zhang L."/>
            <person name="Hu X."/>
            <person name="Sun X."/>
            <person name="Wang J."/>
            <person name="Zhao C."/>
            <person name="Wang Y."/>
            <person name="Wang D."/>
            <person name="Huang X."/>
            <person name="Wang R."/>
            <person name="Lv J."/>
            <person name="Li Y."/>
            <person name="Zhang Z."/>
            <person name="Liu B."/>
            <person name="Lu W."/>
            <person name="Hui Y."/>
            <person name="Liang J."/>
            <person name="Zhou Z."/>
            <person name="Hou R."/>
            <person name="Li X."/>
            <person name="Liu Y."/>
            <person name="Li H."/>
            <person name="Ning X."/>
            <person name="Lin Y."/>
            <person name="Zhao L."/>
            <person name="Xing Q."/>
            <person name="Dou J."/>
            <person name="Li Y."/>
            <person name="Mao J."/>
            <person name="Guo H."/>
            <person name="Dou H."/>
            <person name="Li T."/>
            <person name="Mu C."/>
            <person name="Jiang W."/>
            <person name="Fu Q."/>
            <person name="Fu X."/>
            <person name="Miao Y."/>
            <person name="Liu J."/>
            <person name="Yu Q."/>
            <person name="Li R."/>
            <person name="Liao H."/>
            <person name="Li X."/>
            <person name="Kong Y."/>
            <person name="Jiang Z."/>
            <person name="Chourrout D."/>
            <person name="Li R."/>
            <person name="Bao Z."/>
        </authorList>
    </citation>
    <scope>NUCLEOTIDE SEQUENCE [LARGE SCALE GENOMIC DNA]</scope>
    <source>
        <strain evidence="9 10">PY_sf001</strain>
    </source>
</reference>
<dbReference type="GO" id="GO:0019825">
    <property type="term" value="F:oxygen binding"/>
    <property type="evidence" value="ECO:0007669"/>
    <property type="project" value="InterPro"/>
</dbReference>
<feature type="domain" description="Globin" evidence="8">
    <location>
        <begin position="52"/>
        <end position="199"/>
    </location>
</feature>
<dbReference type="GO" id="GO:0046872">
    <property type="term" value="F:metal ion binding"/>
    <property type="evidence" value="ECO:0007669"/>
    <property type="project" value="UniProtKB-KW"/>
</dbReference>
<comment type="similarity">
    <text evidence="6">Belongs to the globin family.</text>
</comment>
<organism evidence="9 10">
    <name type="scientific">Mizuhopecten yessoensis</name>
    <name type="common">Japanese scallop</name>
    <name type="synonym">Patinopecten yessoensis</name>
    <dbReference type="NCBI Taxonomy" id="6573"/>
    <lineage>
        <taxon>Eukaryota</taxon>
        <taxon>Metazoa</taxon>
        <taxon>Spiralia</taxon>
        <taxon>Lophotrochozoa</taxon>
        <taxon>Mollusca</taxon>
        <taxon>Bivalvia</taxon>
        <taxon>Autobranchia</taxon>
        <taxon>Pteriomorphia</taxon>
        <taxon>Pectinida</taxon>
        <taxon>Pectinoidea</taxon>
        <taxon>Pectinidae</taxon>
        <taxon>Mizuhopecten</taxon>
    </lineage>
</organism>
<evidence type="ECO:0000256" key="3">
    <source>
        <dbReference type="ARBA" id="ARBA00022621"/>
    </source>
</evidence>
<proteinExistence type="inferred from homology"/>
<dbReference type="GO" id="GO:0005344">
    <property type="term" value="F:oxygen carrier activity"/>
    <property type="evidence" value="ECO:0007669"/>
    <property type="project" value="UniProtKB-KW"/>
</dbReference>
<evidence type="ECO:0000256" key="6">
    <source>
        <dbReference type="RuleBase" id="RU000356"/>
    </source>
</evidence>
<dbReference type="PRINTS" id="PR00188">
    <property type="entry name" value="PLANTGLOBIN"/>
</dbReference>
<dbReference type="AlphaFoldDB" id="A0A210PFB5"/>
<dbReference type="OrthoDB" id="436496at2759"/>
<gene>
    <name evidence="9" type="ORF">KP79_PYT09657</name>
</gene>
<feature type="region of interest" description="Disordered" evidence="7">
    <location>
        <begin position="23"/>
        <end position="49"/>
    </location>
</feature>
<name>A0A210PFB5_MIZYE</name>
<keyword evidence="2 6" id="KW-0349">Heme</keyword>
<dbReference type="InterPro" id="IPR012292">
    <property type="entry name" value="Globin/Proto"/>
</dbReference>
<dbReference type="PROSITE" id="PS01033">
    <property type="entry name" value="GLOBIN"/>
    <property type="match status" value="1"/>
</dbReference>
<evidence type="ECO:0000256" key="5">
    <source>
        <dbReference type="ARBA" id="ARBA00023004"/>
    </source>
</evidence>
<keyword evidence="4" id="KW-0479">Metal-binding</keyword>
<evidence type="ECO:0000313" key="10">
    <source>
        <dbReference type="Proteomes" id="UP000242188"/>
    </source>
</evidence>
<evidence type="ECO:0000259" key="8">
    <source>
        <dbReference type="PROSITE" id="PS01033"/>
    </source>
</evidence>
<keyword evidence="10" id="KW-1185">Reference proteome</keyword>
<evidence type="ECO:0000256" key="4">
    <source>
        <dbReference type="ARBA" id="ARBA00022723"/>
    </source>
</evidence>
<dbReference type="SUPFAM" id="SSF46458">
    <property type="entry name" value="Globin-like"/>
    <property type="match status" value="1"/>
</dbReference>
<protein>
    <submittedName>
        <fullName evidence="9">Cytoglobin-2</fullName>
    </submittedName>
</protein>
<dbReference type="InterPro" id="IPR050532">
    <property type="entry name" value="Globin-like_OT"/>
</dbReference>
<dbReference type="SMR" id="A0A210PFB5"/>